<comment type="function">
    <text evidence="7">Required for formation of the rod structure of the flagellar apparatus. Together with FliI and FliH, may constitute the export apparatus of flagellin.</text>
</comment>
<name>A0A917APV8_9BACI</name>
<dbReference type="Proteomes" id="UP000605259">
    <property type="component" value="Unassembled WGS sequence"/>
</dbReference>
<keyword evidence="7" id="KW-1006">Bacterial flagellum protein export</keyword>
<evidence type="ECO:0000256" key="3">
    <source>
        <dbReference type="ARBA" id="ARBA00022475"/>
    </source>
</evidence>
<keyword evidence="7" id="KW-1005">Bacterial flagellum biogenesis</keyword>
<sequence>MKVRDISVLVSVILIVAMLIIPLPTWLLSFFIIVNITLALLVLLISMNLREPLDFSVFPSLILLLTLFRLGLNVSTTRAILGEGHAGQVVEAFGTFVIGGDVLVGFVVFLILVIIQFIVITKGSERVSEVAARFTLDAMPGKQMSIDADLNAGIISDAQAKERRDKVAREADFYGSMDGATKFVKGDAIAGIVILLINIIFGIIIGMVQQDLSLNEASVKYTMLTVGDGIVSQIPALLLSTATGLIVTRSASNENFSADVTAQLFNYPKLLYVAAGTIATLGIFTPIGIFLTFPVAGLLIFAAYKMTIKPQVDPIEVEEMEQEVETNEMKSPEAIVKLLEVDPIEFEFGYGLIPLADVSQGGDLLDRIVMIRRQLAMELGMVIPVVRVRDNVQLQPNEYCLKIKGNEVARGELLLDHYLALSPGYDEESIVGIDTVEPSFGLPAKWISEEMKEQAEMFNYTVVDPPSVVSTHMTELIKAHAHELLGRQETKNLIDHVKETYPILVEEVTPSPLSVGDIQKVLAKLLMEKVSIRNLPTIFETLADYGRLTTDTDVLTEYVRQALARQITKQYSGNNGVIKVITLSGKVEKIIADSIQQMEHGNYLSIDPMTSQAIIQAVAQEAEKVSLMEQSAILLCSPAVRMHVKQLLERYMPTVPVLSYNELEANIEVQSVGMVTIE</sequence>
<reference evidence="8" key="1">
    <citation type="journal article" date="2014" name="Int. J. Syst. Evol. Microbiol.">
        <title>Complete genome sequence of Corynebacterium casei LMG S-19264T (=DSM 44701T), isolated from a smear-ripened cheese.</title>
        <authorList>
            <consortium name="US DOE Joint Genome Institute (JGI-PGF)"/>
            <person name="Walter F."/>
            <person name="Albersmeier A."/>
            <person name="Kalinowski J."/>
            <person name="Ruckert C."/>
        </authorList>
    </citation>
    <scope>NUCLEOTIDE SEQUENCE</scope>
    <source>
        <strain evidence="8">CGMCC 1.12698</strain>
    </source>
</reference>
<dbReference type="NCBIfam" id="TIGR01398">
    <property type="entry name" value="FlhA"/>
    <property type="match status" value="1"/>
</dbReference>
<comment type="subcellular location">
    <subcellularLocation>
        <location evidence="1 7">Cell membrane</location>
        <topology evidence="1 7">Multi-pass membrane protein</topology>
    </subcellularLocation>
</comment>
<dbReference type="PIRSF" id="PIRSF005419">
    <property type="entry name" value="FlhA"/>
    <property type="match status" value="1"/>
</dbReference>
<feature type="transmembrane region" description="Helical" evidence="7">
    <location>
        <begin position="229"/>
        <end position="251"/>
    </location>
</feature>
<evidence type="ECO:0000256" key="2">
    <source>
        <dbReference type="ARBA" id="ARBA00008835"/>
    </source>
</evidence>
<keyword evidence="8" id="KW-0969">Cilium</keyword>
<evidence type="ECO:0000256" key="4">
    <source>
        <dbReference type="ARBA" id="ARBA00022692"/>
    </source>
</evidence>
<proteinExistence type="inferred from homology"/>
<dbReference type="InterPro" id="IPR042193">
    <property type="entry name" value="FHIPEP_3"/>
</dbReference>
<accession>A0A917APV8</accession>
<feature type="transmembrane region" description="Helical" evidence="7">
    <location>
        <begin position="30"/>
        <end position="49"/>
    </location>
</feature>
<dbReference type="Gene3D" id="3.40.50.12790">
    <property type="entry name" value="FHIPEP family, domain 4"/>
    <property type="match status" value="1"/>
</dbReference>
<dbReference type="InterPro" id="IPR042196">
    <property type="entry name" value="FHIPEP_4"/>
</dbReference>
<keyword evidence="6 7" id="KW-0472">Membrane</keyword>
<dbReference type="GO" id="GO:0044780">
    <property type="term" value="P:bacterial-type flagellum assembly"/>
    <property type="evidence" value="ECO:0007669"/>
    <property type="project" value="InterPro"/>
</dbReference>
<feature type="transmembrane region" description="Helical" evidence="7">
    <location>
        <begin position="55"/>
        <end position="72"/>
    </location>
</feature>
<protein>
    <recommendedName>
        <fullName evidence="7">Flagellar biosynthesis protein FlhA</fullName>
    </recommendedName>
</protein>
<evidence type="ECO:0000256" key="7">
    <source>
        <dbReference type="RuleBase" id="RU364093"/>
    </source>
</evidence>
<evidence type="ECO:0000256" key="6">
    <source>
        <dbReference type="ARBA" id="ARBA00023136"/>
    </source>
</evidence>
<feature type="transmembrane region" description="Helical" evidence="7">
    <location>
        <begin position="188"/>
        <end position="208"/>
    </location>
</feature>
<dbReference type="InterPro" id="IPR025505">
    <property type="entry name" value="FHIPEP_CS"/>
</dbReference>
<feature type="transmembrane region" description="Helical" evidence="7">
    <location>
        <begin position="93"/>
        <end position="119"/>
    </location>
</feature>
<feature type="transmembrane region" description="Helical" evidence="7">
    <location>
        <begin position="6"/>
        <end position="23"/>
    </location>
</feature>
<dbReference type="PROSITE" id="PS00994">
    <property type="entry name" value="FHIPEP"/>
    <property type="match status" value="1"/>
</dbReference>
<reference evidence="8" key="2">
    <citation type="submission" date="2020-09" db="EMBL/GenBank/DDBJ databases">
        <authorList>
            <person name="Sun Q."/>
            <person name="Zhou Y."/>
        </authorList>
    </citation>
    <scope>NUCLEOTIDE SEQUENCE</scope>
    <source>
        <strain evidence="8">CGMCC 1.12698</strain>
    </source>
</reference>
<dbReference type="InterPro" id="IPR001712">
    <property type="entry name" value="T3SS_FHIPEP"/>
</dbReference>
<dbReference type="AlphaFoldDB" id="A0A917APV8"/>
<feature type="transmembrane region" description="Helical" evidence="7">
    <location>
        <begin position="271"/>
        <end position="304"/>
    </location>
</feature>
<dbReference type="EMBL" id="BMFK01000001">
    <property type="protein sequence ID" value="GGE65406.1"/>
    <property type="molecule type" value="Genomic_DNA"/>
</dbReference>
<evidence type="ECO:0000313" key="9">
    <source>
        <dbReference type="Proteomes" id="UP000605259"/>
    </source>
</evidence>
<comment type="similarity">
    <text evidence="2 7">Belongs to the FHIPEP (flagella/HR/invasion proteins export pore) family.</text>
</comment>
<dbReference type="InterPro" id="IPR042194">
    <property type="entry name" value="FHIPEP_1"/>
</dbReference>
<gene>
    <name evidence="7 8" type="primary">flhA</name>
    <name evidence="8" type="ORF">GCM10007140_14490</name>
</gene>
<keyword evidence="8" id="KW-0966">Cell projection</keyword>
<dbReference type="RefSeq" id="WP_188387699.1">
    <property type="nucleotide sequence ID" value="NZ_BMFK01000001.1"/>
</dbReference>
<dbReference type="GO" id="GO:0005886">
    <property type="term" value="C:plasma membrane"/>
    <property type="evidence" value="ECO:0007669"/>
    <property type="project" value="UniProtKB-SubCell"/>
</dbReference>
<dbReference type="Gene3D" id="1.10.8.540">
    <property type="entry name" value="FHIPEP family, domain 3"/>
    <property type="match status" value="1"/>
</dbReference>
<dbReference type="GO" id="GO:0009306">
    <property type="term" value="P:protein secretion"/>
    <property type="evidence" value="ECO:0007669"/>
    <property type="project" value="InterPro"/>
</dbReference>
<organism evidence="8 9">
    <name type="scientific">Priestia taiwanensis</name>
    <dbReference type="NCBI Taxonomy" id="1347902"/>
    <lineage>
        <taxon>Bacteria</taxon>
        <taxon>Bacillati</taxon>
        <taxon>Bacillota</taxon>
        <taxon>Bacilli</taxon>
        <taxon>Bacillales</taxon>
        <taxon>Bacillaceae</taxon>
        <taxon>Priestia</taxon>
    </lineage>
</organism>
<dbReference type="Gene3D" id="3.40.30.60">
    <property type="entry name" value="FHIPEP family, domain 1"/>
    <property type="match status" value="1"/>
</dbReference>
<dbReference type="PANTHER" id="PTHR30161:SF1">
    <property type="entry name" value="FLAGELLAR BIOSYNTHESIS PROTEIN FLHA-RELATED"/>
    <property type="match status" value="1"/>
</dbReference>
<keyword evidence="5 7" id="KW-1133">Transmembrane helix</keyword>
<evidence type="ECO:0000256" key="5">
    <source>
        <dbReference type="ARBA" id="ARBA00022989"/>
    </source>
</evidence>
<keyword evidence="7" id="KW-0653">Protein transport</keyword>
<keyword evidence="7" id="KW-0813">Transport</keyword>
<evidence type="ECO:0000256" key="1">
    <source>
        <dbReference type="ARBA" id="ARBA00004651"/>
    </source>
</evidence>
<dbReference type="InterPro" id="IPR006301">
    <property type="entry name" value="FlhA"/>
</dbReference>
<keyword evidence="9" id="KW-1185">Reference proteome</keyword>
<keyword evidence="3 7" id="KW-1003">Cell membrane</keyword>
<dbReference type="PRINTS" id="PR00949">
    <property type="entry name" value="TYPE3IMAPROT"/>
</dbReference>
<dbReference type="PANTHER" id="PTHR30161">
    <property type="entry name" value="FLAGELLAR EXPORT PROTEIN, MEMBRANE FLHA SUBUNIT-RELATED"/>
    <property type="match status" value="1"/>
</dbReference>
<keyword evidence="4 7" id="KW-0812">Transmembrane</keyword>
<keyword evidence="8" id="KW-0282">Flagellum</keyword>
<dbReference type="Pfam" id="PF00771">
    <property type="entry name" value="FHIPEP"/>
    <property type="match status" value="1"/>
</dbReference>
<comment type="caution">
    <text evidence="8">The sequence shown here is derived from an EMBL/GenBank/DDBJ whole genome shotgun (WGS) entry which is preliminary data.</text>
</comment>
<evidence type="ECO:0000313" key="8">
    <source>
        <dbReference type="EMBL" id="GGE65406.1"/>
    </source>
</evidence>